<name>A0A0C2R158_9BACL</name>
<proteinExistence type="predicted"/>
<evidence type="ECO:0000313" key="2">
    <source>
        <dbReference type="EMBL" id="KIL44010.1"/>
    </source>
</evidence>
<sequence length="71" mass="7705">MKELAGVEGGDSSGSRRTGETPQTHSVEEAYRRPRGKHPLGTQVNSGYISLQKKLTQKKVGLLVNKQPACL</sequence>
<comment type="caution">
    <text evidence="2">The sequence shown here is derived from an EMBL/GenBank/DDBJ whole genome shotgun (WGS) entry which is preliminary data.</text>
</comment>
<feature type="region of interest" description="Disordered" evidence="1">
    <location>
        <begin position="1"/>
        <end position="45"/>
    </location>
</feature>
<reference evidence="2 3" key="1">
    <citation type="submission" date="2015-01" db="EMBL/GenBank/DDBJ databases">
        <title>Genome sequence of Jeotgalibacillus alimentarius.</title>
        <authorList>
            <person name="Goh K.M."/>
            <person name="Chan K.-G."/>
            <person name="Yaakop A.S."/>
            <person name="Ee R."/>
            <person name="Gan H.M."/>
            <person name="Chan C.S."/>
        </authorList>
    </citation>
    <scope>NUCLEOTIDE SEQUENCE [LARGE SCALE GENOMIC DNA]</scope>
    <source>
        <strain evidence="2 3">YKJ-13</strain>
    </source>
</reference>
<feature type="compositionally biased region" description="Polar residues" evidence="1">
    <location>
        <begin position="13"/>
        <end position="25"/>
    </location>
</feature>
<gene>
    <name evidence="2" type="ORF">KP77_29590</name>
</gene>
<dbReference type="AlphaFoldDB" id="A0A0C2R158"/>
<evidence type="ECO:0000313" key="3">
    <source>
        <dbReference type="Proteomes" id="UP000031950"/>
    </source>
</evidence>
<evidence type="ECO:0000256" key="1">
    <source>
        <dbReference type="SAM" id="MobiDB-lite"/>
    </source>
</evidence>
<dbReference type="PATRIC" id="fig|135826.4.peg.2940"/>
<dbReference type="Proteomes" id="UP000031950">
    <property type="component" value="Unassembled WGS sequence"/>
</dbReference>
<keyword evidence="3" id="KW-1185">Reference proteome</keyword>
<accession>A0A0C2R158</accession>
<dbReference type="EMBL" id="JXRQ01000028">
    <property type="protein sequence ID" value="KIL44010.1"/>
    <property type="molecule type" value="Genomic_DNA"/>
</dbReference>
<protein>
    <submittedName>
        <fullName evidence="2">Uncharacterized protein</fullName>
    </submittedName>
</protein>
<organism evidence="2 3">
    <name type="scientific">Jeotgalibacillus alimentarius</name>
    <dbReference type="NCBI Taxonomy" id="135826"/>
    <lineage>
        <taxon>Bacteria</taxon>
        <taxon>Bacillati</taxon>
        <taxon>Bacillota</taxon>
        <taxon>Bacilli</taxon>
        <taxon>Bacillales</taxon>
        <taxon>Caryophanaceae</taxon>
        <taxon>Jeotgalibacillus</taxon>
    </lineage>
</organism>